<dbReference type="Pfam" id="PF10602">
    <property type="entry name" value="RPN7"/>
    <property type="match status" value="1"/>
</dbReference>
<keyword evidence="3" id="KW-1185">Reference proteome</keyword>
<dbReference type="Proteomes" id="UP000307440">
    <property type="component" value="Unassembled WGS sequence"/>
</dbReference>
<dbReference type="GO" id="GO:0043161">
    <property type="term" value="P:proteasome-mediated ubiquitin-dependent protein catabolic process"/>
    <property type="evidence" value="ECO:0007669"/>
    <property type="project" value="TreeGrafter"/>
</dbReference>
<dbReference type="PANTHER" id="PTHR14145:SF1">
    <property type="entry name" value="26S PROTEASOME NON-ATPASE REGULATORY SUBUNIT 6"/>
    <property type="match status" value="1"/>
</dbReference>
<dbReference type="EMBL" id="ML210395">
    <property type="protein sequence ID" value="TFK18519.1"/>
    <property type="molecule type" value="Genomic_DNA"/>
</dbReference>
<evidence type="ECO:0000313" key="3">
    <source>
        <dbReference type="Proteomes" id="UP000307440"/>
    </source>
</evidence>
<reference evidence="2 3" key="1">
    <citation type="journal article" date="2019" name="Nat. Ecol. Evol.">
        <title>Megaphylogeny resolves global patterns of mushroom evolution.</title>
        <authorList>
            <person name="Varga T."/>
            <person name="Krizsan K."/>
            <person name="Foldi C."/>
            <person name="Dima B."/>
            <person name="Sanchez-Garcia M."/>
            <person name="Sanchez-Ramirez S."/>
            <person name="Szollosi G.J."/>
            <person name="Szarkandi J.G."/>
            <person name="Papp V."/>
            <person name="Albert L."/>
            <person name="Andreopoulos W."/>
            <person name="Angelini C."/>
            <person name="Antonin V."/>
            <person name="Barry K.W."/>
            <person name="Bougher N.L."/>
            <person name="Buchanan P."/>
            <person name="Buyck B."/>
            <person name="Bense V."/>
            <person name="Catcheside P."/>
            <person name="Chovatia M."/>
            <person name="Cooper J."/>
            <person name="Damon W."/>
            <person name="Desjardin D."/>
            <person name="Finy P."/>
            <person name="Geml J."/>
            <person name="Haridas S."/>
            <person name="Hughes K."/>
            <person name="Justo A."/>
            <person name="Karasinski D."/>
            <person name="Kautmanova I."/>
            <person name="Kiss B."/>
            <person name="Kocsube S."/>
            <person name="Kotiranta H."/>
            <person name="LaButti K.M."/>
            <person name="Lechner B.E."/>
            <person name="Liimatainen K."/>
            <person name="Lipzen A."/>
            <person name="Lukacs Z."/>
            <person name="Mihaltcheva S."/>
            <person name="Morgado L.N."/>
            <person name="Niskanen T."/>
            <person name="Noordeloos M.E."/>
            <person name="Ohm R.A."/>
            <person name="Ortiz-Santana B."/>
            <person name="Ovrebo C."/>
            <person name="Racz N."/>
            <person name="Riley R."/>
            <person name="Savchenko A."/>
            <person name="Shiryaev A."/>
            <person name="Soop K."/>
            <person name="Spirin V."/>
            <person name="Szebenyi C."/>
            <person name="Tomsovsky M."/>
            <person name="Tulloss R.E."/>
            <person name="Uehling J."/>
            <person name="Grigoriev I.V."/>
            <person name="Vagvolgyi C."/>
            <person name="Papp T."/>
            <person name="Martin F.M."/>
            <person name="Miettinen O."/>
            <person name="Hibbett D.S."/>
            <person name="Nagy L.G."/>
        </authorList>
    </citation>
    <scope>NUCLEOTIDE SEQUENCE [LARGE SCALE GENOMIC DNA]</scope>
    <source>
        <strain evidence="2 3">CBS 121175</strain>
    </source>
</reference>
<feature type="domain" description="PCI" evidence="1">
    <location>
        <begin position="40"/>
        <end position="181"/>
    </location>
</feature>
<proteinExistence type="predicted"/>
<accession>A0A5C3KEG9</accession>
<sequence length="181" mass="20354">MEARQREGFETRCDEALEAQVLASERTPGLGSHIDIVLTIFKPAADLFLDALSTFTATELINFNNDLVAMAVINGTLTLSRPDLKKRVISTPKVNQVVPELPVLAELYKNLYESHYDKFFKALATLKHTILILSRILNPHARHYLREMRILAHTQLLESYRSLTLTSLSAAFGVGEAFVDR</sequence>
<gene>
    <name evidence="2" type="ORF">FA15DRAFT_760573</name>
</gene>
<name>A0A5C3KEG9_COPMA</name>
<dbReference type="InterPro" id="IPR019585">
    <property type="entry name" value="Rpn7/CSN1"/>
</dbReference>
<dbReference type="AlphaFoldDB" id="A0A5C3KEG9"/>
<protein>
    <recommendedName>
        <fullName evidence="1">PCI domain-containing protein</fullName>
    </recommendedName>
</protein>
<dbReference type="PANTHER" id="PTHR14145">
    <property type="entry name" value="26S PROTESOME SUBUNIT 6"/>
    <property type="match status" value="1"/>
</dbReference>
<dbReference type="InterPro" id="IPR045135">
    <property type="entry name" value="Rpn7_N"/>
</dbReference>
<dbReference type="InterPro" id="IPR000717">
    <property type="entry name" value="PCI_dom"/>
</dbReference>
<dbReference type="GO" id="GO:0005838">
    <property type="term" value="C:proteasome regulatory particle"/>
    <property type="evidence" value="ECO:0007669"/>
    <property type="project" value="TreeGrafter"/>
</dbReference>
<dbReference type="STRING" id="230819.A0A5C3KEG9"/>
<dbReference type="Gene3D" id="1.25.40.570">
    <property type="match status" value="1"/>
</dbReference>
<dbReference type="PROSITE" id="PS50250">
    <property type="entry name" value="PCI"/>
    <property type="match status" value="1"/>
</dbReference>
<organism evidence="2 3">
    <name type="scientific">Coprinopsis marcescibilis</name>
    <name type="common">Agaric fungus</name>
    <name type="synonym">Psathyrella marcescibilis</name>
    <dbReference type="NCBI Taxonomy" id="230819"/>
    <lineage>
        <taxon>Eukaryota</taxon>
        <taxon>Fungi</taxon>
        <taxon>Dikarya</taxon>
        <taxon>Basidiomycota</taxon>
        <taxon>Agaricomycotina</taxon>
        <taxon>Agaricomycetes</taxon>
        <taxon>Agaricomycetidae</taxon>
        <taxon>Agaricales</taxon>
        <taxon>Agaricineae</taxon>
        <taxon>Psathyrellaceae</taxon>
        <taxon>Coprinopsis</taxon>
    </lineage>
</organism>
<dbReference type="OrthoDB" id="1452at2759"/>
<evidence type="ECO:0000259" key="1">
    <source>
        <dbReference type="PROSITE" id="PS50250"/>
    </source>
</evidence>
<evidence type="ECO:0000313" key="2">
    <source>
        <dbReference type="EMBL" id="TFK18519.1"/>
    </source>
</evidence>